<dbReference type="KEGG" id="lak:106153253"/>
<proteinExistence type="predicted"/>
<feature type="region of interest" description="Disordered" evidence="1">
    <location>
        <begin position="190"/>
        <end position="325"/>
    </location>
</feature>
<evidence type="ECO:0000313" key="2">
    <source>
        <dbReference type="Proteomes" id="UP000085678"/>
    </source>
</evidence>
<dbReference type="InParanoid" id="A0A1S3H975"/>
<feature type="compositionally biased region" description="Low complexity" evidence="1">
    <location>
        <begin position="223"/>
        <end position="238"/>
    </location>
</feature>
<accession>A0A1S3H975</accession>
<protein>
    <submittedName>
        <fullName evidence="3">Uncharacterized protein LOC106153253 isoform X1</fullName>
    </submittedName>
</protein>
<sequence>MAGETDSMAGESSEYSDSESETPTVGVKSDWNFNRACASSSPISVLRLADLEISDEECFCSRLADVTPWDYDESATAVRDTDNRQKHGKHKRHKDKHYMLPTKAWGVSRIKKSTVEPDPYQFQHYTNYRQYMEEYRTRHGYSAKATTPEKNKQLENGLGSSDPYFQKICYILHNLHSFAFIRQARSMLQSGQGPNEATEIPKEAEGVPNGAANQSPDETVPLPKSAPASQSIPAAPSSQTGTESPMKQKPCQDDPPTSPRKPQNTTEKLPRKTKFSPESNSSESDGHSKGNGDSFAKGNVDISRRSVLPKLTPRRGEPGVRLAPETIALRPSADSEEAKLGAGNPVIASYVTDNFRENKHLPTPSNPLEEFREHARSQKRKTFGLKSVHSVDILSVIKKYAAKARELYPQLAATGPGIDPKPITVRTLGQPAQRQLPKLNVRSILLKSGDHQNGTDNGGIVSSEGGKPRNRPPTPMPNLLLQALTNPEQYEQCLARLKQAEDLVRPRLPSSDSEDGQGSSRLTRSDSFKWELGELRKAFKRRDKMKSPLSKSDPTGQSLKQNSDINKKSFDNQKISFSTTEGVYKYKVPSKERKDPKKLDITGFPYRTREQHEAFYARLKKYKAQDG</sequence>
<gene>
    <name evidence="3" type="primary">LOC106153253</name>
</gene>
<keyword evidence="2" id="KW-1185">Reference proteome</keyword>
<reference evidence="3" key="1">
    <citation type="submission" date="2025-08" db="UniProtKB">
        <authorList>
            <consortium name="RefSeq"/>
        </authorList>
    </citation>
    <scope>IDENTIFICATION</scope>
    <source>
        <tissue evidence="3">Gonads</tissue>
    </source>
</reference>
<feature type="compositionally biased region" description="Polar residues" evidence="1">
    <location>
        <begin position="549"/>
        <end position="564"/>
    </location>
</feature>
<name>A0A1S3H975_LINAN</name>
<dbReference type="AlphaFoldDB" id="A0A1S3H975"/>
<feature type="region of interest" description="Disordered" evidence="1">
    <location>
        <begin position="541"/>
        <end position="572"/>
    </location>
</feature>
<evidence type="ECO:0000313" key="3">
    <source>
        <dbReference type="RefSeq" id="XP_013382563.1"/>
    </source>
</evidence>
<dbReference type="GeneID" id="106153253"/>
<feature type="region of interest" description="Disordered" evidence="1">
    <location>
        <begin position="1"/>
        <end position="27"/>
    </location>
</feature>
<dbReference type="Proteomes" id="UP000085678">
    <property type="component" value="Unplaced"/>
</dbReference>
<feature type="region of interest" description="Disordered" evidence="1">
    <location>
        <begin position="504"/>
        <end position="525"/>
    </location>
</feature>
<evidence type="ECO:0000256" key="1">
    <source>
        <dbReference type="SAM" id="MobiDB-lite"/>
    </source>
</evidence>
<feature type="region of interest" description="Disordered" evidence="1">
    <location>
        <begin position="447"/>
        <end position="479"/>
    </location>
</feature>
<dbReference type="RefSeq" id="XP_013382563.1">
    <property type="nucleotide sequence ID" value="XM_013527109.1"/>
</dbReference>
<organism evidence="2 3">
    <name type="scientific">Lingula anatina</name>
    <name type="common">Brachiopod</name>
    <name type="synonym">Lingula unguis</name>
    <dbReference type="NCBI Taxonomy" id="7574"/>
    <lineage>
        <taxon>Eukaryota</taxon>
        <taxon>Metazoa</taxon>
        <taxon>Spiralia</taxon>
        <taxon>Lophotrochozoa</taxon>
        <taxon>Brachiopoda</taxon>
        <taxon>Linguliformea</taxon>
        <taxon>Lingulata</taxon>
        <taxon>Lingulida</taxon>
        <taxon>Linguloidea</taxon>
        <taxon>Lingulidae</taxon>
        <taxon>Lingula</taxon>
    </lineage>
</organism>